<sequence>MSTLHTDLSQTIGESLGLKDRDDDSLGSLADMIQKETEEIVTLSITEEYTENTYIIQPERLNAIVNVTIELFRKFGDKIKAGGLRFKDWYQKRHEDGELLASGVVEGEPLDSQEDICLPQYVSPESVQEVIKKDWSDISSTLLEDITVGEYKKLQSESSVEIQSVLDEITTVLSEKRKKPFQALKKKVKSFFSTGFLRVWLCRLLANVRKKHPQDTTEESYEMVESIIDSLTPEFVNATDEEVENENGVVAIFQHTSRHNILGLTRGLTDLIYQNVVQDIPEPERATSTFRRYNLYSDIWKQSKLCISMMKWFMKARTKILCDRLNLHRLEPETCPIISDLPEQGILPMPSTTSIVGHTEKPFTGSTEPEEIGCKGVSKVGTAGEATSKKGTGVNLVVETQLKKTYISSFIDMVVFHICNEAGVIVEGKHKFSSKIFEGVWVKVQEEKMYITQSSFKNLKGKIHKCICQQVGSLDLLYLMATLDPIIIELITSLIRERLMTPPKKETFLSAVVKFPCKKMGN</sequence>
<evidence type="ECO:0000313" key="2">
    <source>
        <dbReference type="Proteomes" id="UP000324091"/>
    </source>
</evidence>
<dbReference type="AlphaFoldDB" id="A0A5C6MLG5"/>
<comment type="caution">
    <text evidence="1">The sequence shown here is derived from an EMBL/GenBank/DDBJ whole genome shotgun (WGS) entry which is preliminary data.</text>
</comment>
<name>A0A5C6MLG5_9TELE</name>
<gene>
    <name evidence="1" type="ORF">D4764_09G0004870</name>
</gene>
<proteinExistence type="predicted"/>
<keyword evidence="2" id="KW-1185">Reference proteome</keyword>
<dbReference type="EMBL" id="RHFK02000022">
    <property type="protein sequence ID" value="TWW55438.1"/>
    <property type="molecule type" value="Genomic_DNA"/>
</dbReference>
<reference evidence="1 2" key="1">
    <citation type="submission" date="2019-04" db="EMBL/GenBank/DDBJ databases">
        <title>Chromosome genome assembly for Takifugu flavidus.</title>
        <authorList>
            <person name="Xiao S."/>
        </authorList>
    </citation>
    <scope>NUCLEOTIDE SEQUENCE [LARGE SCALE GENOMIC DNA]</scope>
    <source>
        <strain evidence="1">HTHZ2018</strain>
        <tissue evidence="1">Muscle</tissue>
    </source>
</reference>
<dbReference type="Proteomes" id="UP000324091">
    <property type="component" value="Chromosome 9"/>
</dbReference>
<organism evidence="1 2">
    <name type="scientific">Takifugu flavidus</name>
    <name type="common">sansaifugu</name>
    <dbReference type="NCBI Taxonomy" id="433684"/>
    <lineage>
        <taxon>Eukaryota</taxon>
        <taxon>Metazoa</taxon>
        <taxon>Chordata</taxon>
        <taxon>Craniata</taxon>
        <taxon>Vertebrata</taxon>
        <taxon>Euteleostomi</taxon>
        <taxon>Actinopterygii</taxon>
        <taxon>Neopterygii</taxon>
        <taxon>Teleostei</taxon>
        <taxon>Neoteleostei</taxon>
        <taxon>Acanthomorphata</taxon>
        <taxon>Eupercaria</taxon>
        <taxon>Tetraodontiformes</taxon>
        <taxon>Tetradontoidea</taxon>
        <taxon>Tetraodontidae</taxon>
        <taxon>Takifugu</taxon>
    </lineage>
</organism>
<protein>
    <submittedName>
        <fullName evidence="1">Uncharacterized protein</fullName>
    </submittedName>
</protein>
<evidence type="ECO:0000313" key="1">
    <source>
        <dbReference type="EMBL" id="TWW55438.1"/>
    </source>
</evidence>
<accession>A0A5C6MLG5</accession>